<proteinExistence type="predicted"/>
<dbReference type="PANTHER" id="PTHR34580">
    <property type="match status" value="1"/>
</dbReference>
<keyword evidence="4" id="KW-1185">Reference proteome</keyword>
<dbReference type="AlphaFoldDB" id="A0A842I543"/>
<evidence type="ECO:0000313" key="3">
    <source>
        <dbReference type="EMBL" id="MBC2834068.1"/>
    </source>
</evidence>
<accession>A0A842I543</accession>
<protein>
    <submittedName>
        <fullName evidence="3">WYL domain-containing protein</fullName>
    </submittedName>
</protein>
<dbReference type="InterPro" id="IPR051534">
    <property type="entry name" value="CBASS_pafABC_assoc_protein"/>
</dbReference>
<evidence type="ECO:0000313" key="4">
    <source>
        <dbReference type="Proteomes" id="UP000555411"/>
    </source>
</evidence>
<dbReference type="InterPro" id="IPR026881">
    <property type="entry name" value="WYL_dom"/>
</dbReference>
<gene>
    <name evidence="3" type="ORF">H7F16_01020</name>
</gene>
<reference evidence="3 4" key="1">
    <citation type="journal article" date="2017" name="Int. J. Syst. Evol. Microbiol.">
        <title>Gemmobacter straminiformis sp. nov., isolated from an artificial fountain.</title>
        <authorList>
            <person name="Kang J.Y."/>
            <person name="Kim M.J."/>
            <person name="Chun J."/>
            <person name="Son K.P."/>
            <person name="Jahng K.Y."/>
        </authorList>
    </citation>
    <scope>NUCLEOTIDE SEQUENCE [LARGE SCALE GENOMIC DNA]</scope>
    <source>
        <strain evidence="3 4">CAM-8</strain>
    </source>
</reference>
<dbReference type="PANTHER" id="PTHR34580:SF1">
    <property type="entry name" value="PROTEIN PAFC"/>
    <property type="match status" value="1"/>
</dbReference>
<dbReference type="EMBL" id="JACLQD010000001">
    <property type="protein sequence ID" value="MBC2834068.1"/>
    <property type="molecule type" value="Genomic_DNA"/>
</dbReference>
<feature type="domain" description="WCX" evidence="2">
    <location>
        <begin position="251"/>
        <end position="319"/>
    </location>
</feature>
<dbReference type="Pfam" id="PF13280">
    <property type="entry name" value="WYL"/>
    <property type="match status" value="1"/>
</dbReference>
<evidence type="ECO:0000259" key="2">
    <source>
        <dbReference type="Pfam" id="PF25583"/>
    </source>
</evidence>
<organism evidence="3 4">
    <name type="scientific">Paragemmobacter straminiformis</name>
    <dbReference type="NCBI Taxonomy" id="2045119"/>
    <lineage>
        <taxon>Bacteria</taxon>
        <taxon>Pseudomonadati</taxon>
        <taxon>Pseudomonadota</taxon>
        <taxon>Alphaproteobacteria</taxon>
        <taxon>Rhodobacterales</taxon>
        <taxon>Paracoccaceae</taxon>
        <taxon>Paragemmobacter</taxon>
    </lineage>
</organism>
<feature type="domain" description="WYL" evidence="1">
    <location>
        <begin position="154"/>
        <end position="218"/>
    </location>
</feature>
<dbReference type="Pfam" id="PF25583">
    <property type="entry name" value="WCX"/>
    <property type="match status" value="1"/>
</dbReference>
<dbReference type="PROSITE" id="PS52050">
    <property type="entry name" value="WYL"/>
    <property type="match status" value="1"/>
</dbReference>
<dbReference type="RefSeq" id="WP_185795698.1">
    <property type="nucleotide sequence ID" value="NZ_JACLQD010000001.1"/>
</dbReference>
<sequence length="330" mass="37250">MSFQKAVDLLRLAEMAASRHRGVGLQEIVEVFGCDHRTAQRMTKALEDCFPNVQTVTDDQRKKYWSLRGSDARLMLSQGIRDSELTALEMGIRRAERDGATTEVAALTSLKDRLLATMPKSHARRAETDAEAVLEAYGFASRPGPRVEVAALLLATVAEALKGPNLLTLVYDGGSRSGQDRTVEPYGLLLGIRRYLVAREVGQTRLQHFRLDRIRTARLEASSFVRDPDFSLDDHAARAFGSYHDDREYGEVVWRFNREAAPTAREFTFHPRQEMVEEPDGRLTVRFHAGGHLEMAWHLYQWGDAVEVLAPETLREMVDAHRRADFAAMP</sequence>
<name>A0A842I543_9RHOB</name>
<evidence type="ECO:0000259" key="1">
    <source>
        <dbReference type="Pfam" id="PF13280"/>
    </source>
</evidence>
<dbReference type="InterPro" id="IPR057727">
    <property type="entry name" value="WCX_dom"/>
</dbReference>
<comment type="caution">
    <text evidence="3">The sequence shown here is derived from an EMBL/GenBank/DDBJ whole genome shotgun (WGS) entry which is preliminary data.</text>
</comment>
<dbReference type="Proteomes" id="UP000555411">
    <property type="component" value="Unassembled WGS sequence"/>
</dbReference>